<accession>A0A838ZU41</accession>
<dbReference type="GO" id="GO:0009116">
    <property type="term" value="P:nucleoside metabolic process"/>
    <property type="evidence" value="ECO:0007669"/>
    <property type="project" value="InterPro"/>
</dbReference>
<dbReference type="InterPro" id="IPR000845">
    <property type="entry name" value="Nucleoside_phosphorylase_d"/>
</dbReference>
<dbReference type="InterPro" id="IPR011268">
    <property type="entry name" value="Purine_phosphorylase"/>
</dbReference>
<dbReference type="Proteomes" id="UP000552241">
    <property type="component" value="Unassembled WGS sequence"/>
</dbReference>
<dbReference type="CDD" id="cd09009">
    <property type="entry name" value="PNP-EcPNPII_like"/>
    <property type="match status" value="1"/>
</dbReference>
<keyword evidence="6 7" id="KW-0808">Transferase</keyword>
<evidence type="ECO:0000256" key="2">
    <source>
        <dbReference type="ARBA" id="ARBA00006751"/>
    </source>
</evidence>
<evidence type="ECO:0000256" key="3">
    <source>
        <dbReference type="ARBA" id="ARBA00011233"/>
    </source>
</evidence>
<name>A0A838ZU41_9FLAO</name>
<dbReference type="InterPro" id="IPR035994">
    <property type="entry name" value="Nucleoside_phosphorylase_sf"/>
</dbReference>
<reference evidence="9 10" key="1">
    <citation type="submission" date="2020-07" db="EMBL/GenBank/DDBJ databases">
        <title>Moheibacter lacus sp. nov., a member of the family Flavobacteriaceae isolated from freshwater lake sediment.</title>
        <authorList>
            <person name="Liu Y."/>
        </authorList>
    </citation>
    <scope>NUCLEOTIDE SEQUENCE [LARGE SCALE GENOMIC DNA]</scope>
    <source>
        <strain evidence="9 10">BDHS18</strain>
    </source>
</reference>
<dbReference type="GO" id="GO:0004731">
    <property type="term" value="F:purine-nucleoside phosphorylase activity"/>
    <property type="evidence" value="ECO:0007669"/>
    <property type="project" value="UniProtKB-EC"/>
</dbReference>
<evidence type="ECO:0000256" key="7">
    <source>
        <dbReference type="PIRNR" id="PIRNR000477"/>
    </source>
</evidence>
<dbReference type="SUPFAM" id="SSF53167">
    <property type="entry name" value="Purine and uridine phosphorylases"/>
    <property type="match status" value="1"/>
</dbReference>
<keyword evidence="10" id="KW-1185">Reference proteome</keyword>
<keyword evidence="5 7" id="KW-0328">Glycosyltransferase</keyword>
<dbReference type="PANTHER" id="PTHR11904:SF9">
    <property type="entry name" value="PURINE NUCLEOSIDE PHOSPHORYLASE-RELATED"/>
    <property type="match status" value="1"/>
</dbReference>
<evidence type="ECO:0000256" key="6">
    <source>
        <dbReference type="ARBA" id="ARBA00022679"/>
    </source>
</evidence>
<dbReference type="GO" id="GO:0005737">
    <property type="term" value="C:cytoplasm"/>
    <property type="evidence" value="ECO:0007669"/>
    <property type="project" value="TreeGrafter"/>
</dbReference>
<dbReference type="InterPro" id="IPR011270">
    <property type="entry name" value="Pur_Nuc_Pase_Ino/Guo-sp"/>
</dbReference>
<dbReference type="Pfam" id="PF01048">
    <property type="entry name" value="PNP_UDP_1"/>
    <property type="match status" value="1"/>
</dbReference>
<dbReference type="AlphaFoldDB" id="A0A838ZU41"/>
<gene>
    <name evidence="9" type="ORF">HU137_12060</name>
</gene>
<dbReference type="UniPathway" id="UPA00606"/>
<evidence type="ECO:0000313" key="9">
    <source>
        <dbReference type="EMBL" id="MBA5630510.1"/>
    </source>
</evidence>
<dbReference type="EMBL" id="JACDZE010000004">
    <property type="protein sequence ID" value="MBA5630510.1"/>
    <property type="molecule type" value="Genomic_DNA"/>
</dbReference>
<dbReference type="NCBIfam" id="NF006054">
    <property type="entry name" value="PRK08202.1"/>
    <property type="match status" value="1"/>
</dbReference>
<dbReference type="RefSeq" id="WP_182044102.1">
    <property type="nucleotide sequence ID" value="NZ_JACDZE010000004.1"/>
</dbReference>
<proteinExistence type="inferred from homology"/>
<comment type="function">
    <text evidence="7">The purine nucleoside phosphorylases catalyze the phosphorolytic breakdown of the N-glycosidic bond in the beta-(deoxy)ribonucleoside molecules, with the formation of the corresponding free purine bases and pentose-1-phosphate.</text>
</comment>
<keyword evidence="4" id="KW-0597">Phosphoprotein</keyword>
<dbReference type="NCBIfam" id="TIGR01697">
    <property type="entry name" value="PNPH-PUNA-XAPA"/>
    <property type="match status" value="1"/>
</dbReference>
<dbReference type="PIRSF" id="PIRSF000477">
    <property type="entry name" value="PurNPase"/>
    <property type="match status" value="1"/>
</dbReference>
<protein>
    <recommendedName>
        <fullName evidence="7">Purine nucleoside phosphorylase</fullName>
        <ecNumber evidence="7">2.4.2.1</ecNumber>
    </recommendedName>
    <alternativeName>
        <fullName evidence="7">Inosine-guanosine phosphorylase</fullName>
    </alternativeName>
</protein>
<dbReference type="PANTHER" id="PTHR11904">
    <property type="entry name" value="METHYLTHIOADENOSINE/PURINE NUCLEOSIDE PHOSPHORYLASE"/>
    <property type="match status" value="1"/>
</dbReference>
<comment type="pathway">
    <text evidence="1 7">Purine metabolism; purine nucleoside salvage.</text>
</comment>
<dbReference type="FunFam" id="3.40.50.1580:FF:000010">
    <property type="entry name" value="Purine nucleoside phosphorylase"/>
    <property type="match status" value="1"/>
</dbReference>
<comment type="subunit">
    <text evidence="3">Homotrimer.</text>
</comment>
<dbReference type="InterPro" id="IPR018099">
    <property type="entry name" value="Purine_phosphorylase-2_CS"/>
</dbReference>
<evidence type="ECO:0000259" key="8">
    <source>
        <dbReference type="Pfam" id="PF01048"/>
    </source>
</evidence>
<evidence type="ECO:0000256" key="5">
    <source>
        <dbReference type="ARBA" id="ARBA00022676"/>
    </source>
</evidence>
<dbReference type="PROSITE" id="PS01240">
    <property type="entry name" value="PNP_MTAP_2"/>
    <property type="match status" value="1"/>
</dbReference>
<evidence type="ECO:0000256" key="4">
    <source>
        <dbReference type="ARBA" id="ARBA00022553"/>
    </source>
</evidence>
<organism evidence="9 10">
    <name type="scientific">Moheibacter lacus</name>
    <dbReference type="NCBI Taxonomy" id="2745851"/>
    <lineage>
        <taxon>Bacteria</taxon>
        <taxon>Pseudomonadati</taxon>
        <taxon>Bacteroidota</taxon>
        <taxon>Flavobacteriia</taxon>
        <taxon>Flavobacteriales</taxon>
        <taxon>Weeksellaceae</taxon>
        <taxon>Moheibacter</taxon>
    </lineage>
</organism>
<dbReference type="NCBIfam" id="TIGR01700">
    <property type="entry name" value="PNPH"/>
    <property type="match status" value="1"/>
</dbReference>
<evidence type="ECO:0000256" key="1">
    <source>
        <dbReference type="ARBA" id="ARBA00005058"/>
    </source>
</evidence>
<sequence length="271" mass="30004">MLEKIKEAVEYIRPFLTEQPEFVVVLGSGLGKLQNEVQDKVIIDYKNIPNFPQTTVEGHKGRLIFGKIEGKPLLMMAGRFHYYEGYSMEEVTFPMRVFKGLGIEKVILSNASGGVNPNYEVGDAVVISDHINMMPEHPLRGKNIDELGPRFVDMSEAYDKKMREFVVDFGNKNGIEIKQGVYMGLQGPTFETPSEYGLVRILGADCVGMSTVPEVIVARHMGMRVFCISVITDLGGPEIAIPVSHEEVLNAANKAMPKIITLVKGLIESGI</sequence>
<comment type="similarity">
    <text evidence="2 7">Belongs to the PNP/MTAP phosphorylase family.</text>
</comment>
<dbReference type="EC" id="2.4.2.1" evidence="7"/>
<feature type="domain" description="Nucleoside phosphorylase" evidence="8">
    <location>
        <begin position="22"/>
        <end position="268"/>
    </location>
</feature>
<dbReference type="Gene3D" id="3.40.50.1580">
    <property type="entry name" value="Nucleoside phosphorylase domain"/>
    <property type="match status" value="1"/>
</dbReference>
<evidence type="ECO:0000313" key="10">
    <source>
        <dbReference type="Proteomes" id="UP000552241"/>
    </source>
</evidence>
<comment type="caution">
    <text evidence="9">The sequence shown here is derived from an EMBL/GenBank/DDBJ whole genome shotgun (WGS) entry which is preliminary data.</text>
</comment>